<dbReference type="PROSITE" id="PS51795">
    <property type="entry name" value="ZF_FLZ"/>
    <property type="match status" value="1"/>
</dbReference>
<keyword evidence="7" id="KW-1185">Reference proteome</keyword>
<feature type="zinc finger region" description="FLZ-type" evidence="4">
    <location>
        <begin position="199"/>
        <end position="241"/>
    </location>
</feature>
<comment type="similarity">
    <text evidence="1">Belongs to the FLZ family.</text>
</comment>
<dbReference type="Pfam" id="PF04570">
    <property type="entry name" value="zf-FLZ"/>
    <property type="match status" value="1"/>
</dbReference>
<evidence type="ECO:0000256" key="3">
    <source>
        <dbReference type="ARBA" id="ARBA00022771"/>
    </source>
</evidence>
<keyword evidence="3" id="KW-0863">Zinc-finger</keyword>
<dbReference type="InterPro" id="IPR044604">
    <property type="entry name" value="FLZ12/13/14"/>
</dbReference>
<dbReference type="AlphaFoldDB" id="A0AAD1ZQ96"/>
<evidence type="ECO:0000256" key="1">
    <source>
        <dbReference type="ARBA" id="ARBA00009374"/>
    </source>
</evidence>
<name>A0AAD1ZQ96_9LAMI</name>
<evidence type="ECO:0000256" key="2">
    <source>
        <dbReference type="ARBA" id="ARBA00022723"/>
    </source>
</evidence>
<evidence type="ECO:0000256" key="4">
    <source>
        <dbReference type="PROSITE-ProRule" id="PRU01131"/>
    </source>
</evidence>
<organism evidence="6 7">
    <name type="scientific">Fraxinus pennsylvanica</name>
    <dbReference type="NCBI Taxonomy" id="56036"/>
    <lineage>
        <taxon>Eukaryota</taxon>
        <taxon>Viridiplantae</taxon>
        <taxon>Streptophyta</taxon>
        <taxon>Embryophyta</taxon>
        <taxon>Tracheophyta</taxon>
        <taxon>Spermatophyta</taxon>
        <taxon>Magnoliopsida</taxon>
        <taxon>eudicotyledons</taxon>
        <taxon>Gunneridae</taxon>
        <taxon>Pentapetalae</taxon>
        <taxon>asterids</taxon>
        <taxon>lamiids</taxon>
        <taxon>Lamiales</taxon>
        <taxon>Oleaceae</taxon>
        <taxon>Oleeae</taxon>
        <taxon>Fraxinus</taxon>
    </lineage>
</organism>
<dbReference type="Proteomes" id="UP000834106">
    <property type="component" value="Chromosome 13"/>
</dbReference>
<evidence type="ECO:0000313" key="7">
    <source>
        <dbReference type="Proteomes" id="UP000834106"/>
    </source>
</evidence>
<reference evidence="6" key="1">
    <citation type="submission" date="2023-05" db="EMBL/GenBank/DDBJ databases">
        <authorList>
            <person name="Huff M."/>
        </authorList>
    </citation>
    <scope>NUCLEOTIDE SEQUENCE</scope>
</reference>
<evidence type="ECO:0000313" key="6">
    <source>
        <dbReference type="EMBL" id="CAI9773629.1"/>
    </source>
</evidence>
<dbReference type="PANTHER" id="PTHR47208:SF5">
    <property type="entry name" value="FCS-LIKE ZINC FINGER 12-RELATED"/>
    <property type="match status" value="1"/>
</dbReference>
<accession>A0AAD1ZQ96</accession>
<gene>
    <name evidence="6" type="ORF">FPE_LOCUS21059</name>
</gene>
<keyword evidence="2" id="KW-0479">Metal-binding</keyword>
<dbReference type="InterPro" id="IPR007650">
    <property type="entry name" value="Zf-FLZ_dom"/>
</dbReference>
<feature type="domain" description="FLZ-type" evidence="5">
    <location>
        <begin position="199"/>
        <end position="241"/>
    </location>
</feature>
<dbReference type="PANTHER" id="PTHR47208">
    <property type="entry name" value="OS02G0174800 PROTEIN"/>
    <property type="match status" value="1"/>
</dbReference>
<proteinExistence type="inferred from homology"/>
<keyword evidence="3" id="KW-0862">Zinc</keyword>
<sequence>MLDSEGNNNRKIKSDEVGLAIVSSLVDGTEINSDHQLITRNLPDSSTYFVHKTLNPLVTNPNPFYKNFGVIPNPVTTLTRIGPCLLTSNGPVSVFSSKQSQISSNVGVGLKNDNQDAKLIVCSVHGNSRFLRLEDTQKPDEYSCATRNGLVFEVVNMFINDCILELPPSSQLENFSLNGVLASLPGSSSSSTQYLESDEFLKYCYDCNKALDGNDIYMYSDKPFCSNECREKDYMKDSNLKKAAKSV</sequence>
<dbReference type="GO" id="GO:0008270">
    <property type="term" value="F:zinc ion binding"/>
    <property type="evidence" value="ECO:0007669"/>
    <property type="project" value="UniProtKB-KW"/>
</dbReference>
<evidence type="ECO:0000259" key="5">
    <source>
        <dbReference type="PROSITE" id="PS51795"/>
    </source>
</evidence>
<dbReference type="EMBL" id="OU503048">
    <property type="protein sequence ID" value="CAI9773629.1"/>
    <property type="molecule type" value="Genomic_DNA"/>
</dbReference>
<protein>
    <recommendedName>
        <fullName evidence="5">FLZ-type domain-containing protein</fullName>
    </recommendedName>
</protein>